<evidence type="ECO:0000259" key="5">
    <source>
        <dbReference type="Pfam" id="PF01420"/>
    </source>
</evidence>
<organism evidence="6 7">
    <name type="scientific">Mesomycoplasma bovoculi M165/69</name>
    <dbReference type="NCBI Taxonomy" id="743966"/>
    <lineage>
        <taxon>Bacteria</taxon>
        <taxon>Bacillati</taxon>
        <taxon>Mycoplasmatota</taxon>
        <taxon>Mycoplasmoidales</taxon>
        <taxon>Metamycoplasmataceae</taxon>
        <taxon>Mesomycoplasma</taxon>
    </lineage>
</organism>
<reference evidence="6 7" key="1">
    <citation type="journal article" date="2014" name="Genome Announc.">
        <title>Complete Genome Sequence of Mycoplasma bovoculi Strain M165/69T (ATCC 29104).</title>
        <authorList>
            <person name="Calcutt M.J."/>
            <person name="Foecking M.F."/>
        </authorList>
    </citation>
    <scope>NUCLEOTIDE SEQUENCE [LARGE SCALE GENOMIC DNA]</scope>
    <source>
        <strain evidence="6">M165/69</strain>
    </source>
</reference>
<dbReference type="InterPro" id="IPR051212">
    <property type="entry name" value="Type-I_RE_S_subunit"/>
</dbReference>
<dbReference type="Pfam" id="PF01420">
    <property type="entry name" value="Methylase_S"/>
    <property type="match status" value="2"/>
</dbReference>
<feature type="domain" description="Type I restriction modification DNA specificity" evidence="5">
    <location>
        <begin position="2"/>
        <end position="117"/>
    </location>
</feature>
<dbReference type="SUPFAM" id="SSF116734">
    <property type="entry name" value="DNA methylase specificity domain"/>
    <property type="match status" value="2"/>
</dbReference>
<dbReference type="CDD" id="cd17255">
    <property type="entry name" value="RMtype1_S_Fco49512ORF2615P-TRD2-CR2_like"/>
    <property type="match status" value="1"/>
</dbReference>
<dbReference type="EMBL" id="CP007154">
    <property type="protein sequence ID" value="AHH45210.1"/>
    <property type="molecule type" value="Genomic_DNA"/>
</dbReference>
<dbReference type="PATRIC" id="fig|743966.3.peg.199"/>
<accession>W5UTQ9</accession>
<dbReference type="GO" id="GO:0032259">
    <property type="term" value="P:methylation"/>
    <property type="evidence" value="ECO:0007669"/>
    <property type="project" value="UniProtKB-KW"/>
</dbReference>
<evidence type="ECO:0000313" key="6">
    <source>
        <dbReference type="EMBL" id="AHH45210.1"/>
    </source>
</evidence>
<dbReference type="InterPro" id="IPR000055">
    <property type="entry name" value="Restrct_endonuc_typeI_TRD"/>
</dbReference>
<name>W5UTQ9_9BACT</name>
<evidence type="ECO:0000256" key="2">
    <source>
        <dbReference type="ARBA" id="ARBA00022747"/>
    </source>
</evidence>
<evidence type="ECO:0000313" key="7">
    <source>
        <dbReference type="Proteomes" id="UP000019229"/>
    </source>
</evidence>
<gene>
    <name evidence="6" type="primary">hsdS-2</name>
    <name evidence="6" type="ORF">MYB_00995</name>
</gene>
<evidence type="ECO:0000256" key="3">
    <source>
        <dbReference type="ARBA" id="ARBA00023125"/>
    </source>
</evidence>
<dbReference type="eggNOG" id="COG0732">
    <property type="taxonomic scope" value="Bacteria"/>
</dbReference>
<proteinExistence type="inferred from homology"/>
<keyword evidence="6" id="KW-0489">Methyltransferase</keyword>
<dbReference type="KEGG" id="mbc:MYB_00995"/>
<dbReference type="Gene3D" id="3.90.220.20">
    <property type="entry name" value="DNA methylase specificity domains"/>
    <property type="match status" value="2"/>
</dbReference>
<comment type="subunit">
    <text evidence="4">The methyltransferase is composed of M and S polypeptides.</text>
</comment>
<evidence type="ECO:0000256" key="1">
    <source>
        <dbReference type="ARBA" id="ARBA00010923"/>
    </source>
</evidence>
<dbReference type="GO" id="GO:0008168">
    <property type="term" value="F:methyltransferase activity"/>
    <property type="evidence" value="ECO:0007669"/>
    <property type="project" value="UniProtKB-KW"/>
</dbReference>
<comment type="similarity">
    <text evidence="1">Belongs to the type-I restriction system S methylase family.</text>
</comment>
<dbReference type="PANTHER" id="PTHR43140:SF1">
    <property type="entry name" value="TYPE I RESTRICTION ENZYME ECOKI SPECIFICITY SUBUNIT"/>
    <property type="match status" value="1"/>
</dbReference>
<sequence length="368" mass="43214">MINTFDFDGTYLTVTSRGSLVGTTFYRDGKFSITGSCYAFKLKDNNADKYNLKFLFYFLRNNIKKYGNYSGPIPQLHIKDINKINILVPPLKIQNQIAEILDEFEETNSNLNKSLNENIVLTDKQFNLYQKGIINILLDKRNRERERERERDELIILINYWMQNALYENQEFLVSDLFEIKSGNSKYSKEYILENPGDYPVYSGAIENDGEFGKIDTYDYDGEFLTWTTAGYGGHVFYRNGQFSITGACGLLSIKHNYRHQVNLKFFKFILNNITKEYVTFIKQNYYSLKSSAIAKIPIILPPIHIQNKIVEFLSNLDENNNLLINSMDNEIELRKKQFGIYQKSIIDVLLDKRERERERERRINHSD</sequence>
<dbReference type="GO" id="GO:0003677">
    <property type="term" value="F:DNA binding"/>
    <property type="evidence" value="ECO:0007669"/>
    <property type="project" value="UniProtKB-KW"/>
</dbReference>
<dbReference type="STRING" id="743966.MYB_00995"/>
<dbReference type="PANTHER" id="PTHR43140">
    <property type="entry name" value="TYPE-1 RESTRICTION ENZYME ECOKI SPECIFICITY PROTEIN"/>
    <property type="match status" value="1"/>
</dbReference>
<dbReference type="Proteomes" id="UP000019229">
    <property type="component" value="Chromosome"/>
</dbReference>
<keyword evidence="3" id="KW-0238">DNA-binding</keyword>
<dbReference type="GO" id="GO:0009307">
    <property type="term" value="P:DNA restriction-modification system"/>
    <property type="evidence" value="ECO:0007669"/>
    <property type="project" value="UniProtKB-KW"/>
</dbReference>
<dbReference type="InterPro" id="IPR044946">
    <property type="entry name" value="Restrct_endonuc_typeI_TRD_sf"/>
</dbReference>
<feature type="domain" description="Type I restriction modification DNA specificity" evidence="5">
    <location>
        <begin position="170"/>
        <end position="333"/>
    </location>
</feature>
<protein>
    <submittedName>
        <fullName evidence="6">Type I site-specific DNA methyltransferase specificity subunit</fullName>
    </submittedName>
</protein>
<keyword evidence="6" id="KW-0808">Transferase</keyword>
<keyword evidence="2" id="KW-0680">Restriction system</keyword>
<dbReference type="REBASE" id="78865">
    <property type="entry name" value="S2.Mbo165ORF1005P"/>
</dbReference>
<dbReference type="HOGENOM" id="CLU_700040_0_0_14"/>
<evidence type="ECO:0000256" key="4">
    <source>
        <dbReference type="ARBA" id="ARBA00038652"/>
    </source>
</evidence>
<dbReference type="AlphaFoldDB" id="W5UTQ9"/>
<keyword evidence="7" id="KW-1185">Reference proteome</keyword>